<feature type="transmembrane region" description="Helical" evidence="6">
    <location>
        <begin position="320"/>
        <end position="338"/>
    </location>
</feature>
<feature type="transmembrane region" description="Helical" evidence="6">
    <location>
        <begin position="89"/>
        <end position="112"/>
    </location>
</feature>
<accession>A0A135HZP7</accession>
<dbReference type="EMBL" id="LNTU01000001">
    <property type="protein sequence ID" value="KXF78651.1"/>
    <property type="molecule type" value="Genomic_DNA"/>
</dbReference>
<sequence>MILSQLKQQAGLIRDYFSVISGSAGRVIVSLAYFVALANTLSIADFGVFATASATGVVLSRLVSFGFVSPLYRIATVKPQLIGAYTGGYLAAIALSLPFLAIAAWAVHAIFFGRDVTFSVFALIIVAEALFWRSAEVIIIVNNGLNRFGKAAVLVIFGTVTRAVAAVLFAFSAHSDLAHWAWWYLAANGVSLLVALWFYPRVRLRFVPALYKRRIADALAVAGAEILFYVQMELDKLLVLSIGGPRIAGIYAILMRLVDLTALPIRSFNMMLVQKLMRTPDMLRSLKIKAGLEGGVFLVSTAALAGLALFLYFFPHALGSNVAGVVALLPLVILVPGFRNLVEYQAELLYARGQSGLRTLNLAILAGAKALLVWPLFTHFGADDAWVVWLNAVFAALYLLSLVLTYRGLRLPAKRV</sequence>
<evidence type="ECO:0000256" key="3">
    <source>
        <dbReference type="ARBA" id="ARBA00022692"/>
    </source>
</evidence>
<dbReference type="AlphaFoldDB" id="A0A135HZP7"/>
<comment type="caution">
    <text evidence="7">The sequence shown here is derived from an EMBL/GenBank/DDBJ whole genome shotgun (WGS) entry which is preliminary data.</text>
</comment>
<proteinExistence type="predicted"/>
<dbReference type="RefSeq" id="WP_068879919.1">
    <property type="nucleotide sequence ID" value="NZ_LNTU01000001.1"/>
</dbReference>
<keyword evidence="3 6" id="KW-0812">Transmembrane</keyword>
<evidence type="ECO:0000256" key="1">
    <source>
        <dbReference type="ARBA" id="ARBA00004651"/>
    </source>
</evidence>
<keyword evidence="2" id="KW-1003">Cell membrane</keyword>
<name>A0A135HZP7_9HYPH</name>
<feature type="transmembrane region" description="Helical" evidence="6">
    <location>
        <begin position="294"/>
        <end position="314"/>
    </location>
</feature>
<feature type="transmembrane region" description="Helical" evidence="6">
    <location>
        <begin position="250"/>
        <end position="273"/>
    </location>
</feature>
<feature type="transmembrane region" description="Helical" evidence="6">
    <location>
        <begin position="211"/>
        <end position="230"/>
    </location>
</feature>
<feature type="transmembrane region" description="Helical" evidence="6">
    <location>
        <begin position="386"/>
        <end position="406"/>
    </location>
</feature>
<feature type="transmembrane region" description="Helical" evidence="6">
    <location>
        <begin position="118"/>
        <end position="141"/>
    </location>
</feature>
<comment type="subcellular location">
    <subcellularLocation>
        <location evidence="1">Cell membrane</location>
        <topology evidence="1">Multi-pass membrane protein</topology>
    </subcellularLocation>
</comment>
<dbReference type="Proteomes" id="UP000070107">
    <property type="component" value="Unassembled WGS sequence"/>
</dbReference>
<keyword evidence="5 6" id="KW-0472">Membrane</keyword>
<evidence type="ECO:0000256" key="5">
    <source>
        <dbReference type="ARBA" id="ARBA00023136"/>
    </source>
</evidence>
<keyword evidence="8" id="KW-1185">Reference proteome</keyword>
<evidence type="ECO:0000256" key="2">
    <source>
        <dbReference type="ARBA" id="ARBA00022475"/>
    </source>
</evidence>
<gene>
    <name evidence="7" type="ORF">ATN84_02375</name>
</gene>
<dbReference type="GO" id="GO:0005886">
    <property type="term" value="C:plasma membrane"/>
    <property type="evidence" value="ECO:0007669"/>
    <property type="project" value="UniProtKB-SubCell"/>
</dbReference>
<feature type="transmembrane region" description="Helical" evidence="6">
    <location>
        <begin position="180"/>
        <end position="199"/>
    </location>
</feature>
<feature type="transmembrane region" description="Helical" evidence="6">
    <location>
        <begin position="153"/>
        <end position="174"/>
    </location>
</feature>
<dbReference type="PANTHER" id="PTHR30250:SF11">
    <property type="entry name" value="O-ANTIGEN TRANSPORTER-RELATED"/>
    <property type="match status" value="1"/>
</dbReference>
<dbReference type="InterPro" id="IPR050833">
    <property type="entry name" value="Poly_Biosynth_Transport"/>
</dbReference>
<organism evidence="7 8">
    <name type="scientific">Paramesorhizobium deserti</name>
    <dbReference type="NCBI Taxonomy" id="1494590"/>
    <lineage>
        <taxon>Bacteria</taxon>
        <taxon>Pseudomonadati</taxon>
        <taxon>Pseudomonadota</taxon>
        <taxon>Alphaproteobacteria</taxon>
        <taxon>Hyphomicrobiales</taxon>
        <taxon>Phyllobacteriaceae</taxon>
        <taxon>Paramesorhizobium</taxon>
    </lineage>
</organism>
<feature type="transmembrane region" description="Helical" evidence="6">
    <location>
        <begin position="359"/>
        <end position="380"/>
    </location>
</feature>
<feature type="transmembrane region" description="Helical" evidence="6">
    <location>
        <begin position="12"/>
        <end position="34"/>
    </location>
</feature>
<evidence type="ECO:0000256" key="6">
    <source>
        <dbReference type="SAM" id="Phobius"/>
    </source>
</evidence>
<keyword evidence="4 6" id="KW-1133">Transmembrane helix</keyword>
<evidence type="ECO:0000313" key="7">
    <source>
        <dbReference type="EMBL" id="KXF78651.1"/>
    </source>
</evidence>
<dbReference type="OrthoDB" id="7973910at2"/>
<dbReference type="PANTHER" id="PTHR30250">
    <property type="entry name" value="PST FAMILY PREDICTED COLANIC ACID TRANSPORTER"/>
    <property type="match status" value="1"/>
</dbReference>
<dbReference type="STRING" id="1494590.ATN84_02375"/>
<evidence type="ECO:0000256" key="4">
    <source>
        <dbReference type="ARBA" id="ARBA00022989"/>
    </source>
</evidence>
<evidence type="ECO:0000313" key="8">
    <source>
        <dbReference type="Proteomes" id="UP000070107"/>
    </source>
</evidence>
<protein>
    <submittedName>
        <fullName evidence="7">Transporter</fullName>
    </submittedName>
</protein>
<reference evidence="7 8" key="1">
    <citation type="submission" date="2015-11" db="EMBL/GenBank/DDBJ databases">
        <title>Draft genome sequence of Paramesorhizobium deserti A-3-E, a strain highly resistant to diverse beta-lactam antibiotics.</title>
        <authorList>
            <person name="Lv R."/>
            <person name="Yang X."/>
            <person name="Fang N."/>
            <person name="Guo J."/>
            <person name="Luo X."/>
            <person name="Peng F."/>
            <person name="Yang R."/>
            <person name="Cui Y."/>
            <person name="Fang C."/>
            <person name="Song Y."/>
        </authorList>
    </citation>
    <scope>NUCLEOTIDE SEQUENCE [LARGE SCALE GENOMIC DNA]</scope>
    <source>
        <strain evidence="7 8">A-3-E</strain>
    </source>
</reference>
<feature type="transmembrane region" description="Helical" evidence="6">
    <location>
        <begin position="46"/>
        <end position="68"/>
    </location>
</feature>